<comment type="subcellular location">
    <subcellularLocation>
        <location evidence="4">Secreted</location>
        <location evidence="4">Extracellular space</location>
        <location evidence="4">Apoplast</location>
    </subcellularLocation>
</comment>
<dbReference type="InterPro" id="IPR011707">
    <property type="entry name" value="Cu-oxidase-like_N"/>
</dbReference>
<keyword evidence="10" id="KW-0677">Repeat</keyword>
<sequence length="547" mass="60183">MERLCKTTRIVTVNGQFPGPTLEVKNGDSLVIKVVNGVKYNATIHWHGVRQMRNGWADGPAYVTQCPIKYGESYTYRFNIEDQEGTLFWHAHSPWMRSTVYGAIVIRPKGNSPYPFPKPDTEALVILGEWWIKEFIEMAEKALDSGAAPDFSDALLINGQPGDLFNCSSKGMLAYSSKLMVFLLSEFEIYLKIRQNTQNINVIRAAAGETVLLRFINAAIVTHQFVAIAGHPMTVVAVDASYTKPFTTPYLMLGAGQTADVLIHTNQPGGRYYIAAHAYRSGSPLIPIDNSTATAILDYDPIFPPLPASDDHDAVAAFNAGLKSPARVNIPAPVDQHLFITLALGLLNCPPGKLCGGLLGNRDSSSMNNISFVLPTKQSLLQAANYGQSDVFSADFPEIPPAKFDYTGNNSDPSLFRPIRATKIYRLKYGSVVQVVLQGTSILSVEEHPIHIHGYDFYVLAMGKGNYEEERDSAKFNLVDPPRRSTVGVPAGGWAAIRFRADNPGVWFVHCHMDFHLEWGMMTAFLVENGAGEMESTLPPPADLPRC</sequence>
<evidence type="ECO:0000256" key="10">
    <source>
        <dbReference type="ARBA" id="ARBA00022737"/>
    </source>
</evidence>
<dbReference type="EC" id="1.10.3.2" evidence="6"/>
<evidence type="ECO:0000313" key="17">
    <source>
        <dbReference type="EMBL" id="KAK8947327.1"/>
    </source>
</evidence>
<proteinExistence type="inferred from homology"/>
<dbReference type="InterPro" id="IPR011706">
    <property type="entry name" value="Cu-oxidase_C"/>
</dbReference>
<dbReference type="CDD" id="cd13875">
    <property type="entry name" value="CuRO_2_LCC_plant"/>
    <property type="match status" value="1"/>
</dbReference>
<feature type="domain" description="Plastocyanin-like" evidence="16">
    <location>
        <begin position="3"/>
        <end position="109"/>
    </location>
</feature>
<dbReference type="PROSITE" id="PS00080">
    <property type="entry name" value="MULTICOPPER_OXIDASE2"/>
    <property type="match status" value="1"/>
</dbReference>
<keyword evidence="18" id="KW-1185">Reference proteome</keyword>
<accession>A0AAP0GAD0</accession>
<gene>
    <name evidence="17" type="primary">LAC3</name>
    <name evidence="17" type="ORF">KSP39_PZI006685</name>
</gene>
<evidence type="ECO:0000256" key="6">
    <source>
        <dbReference type="ARBA" id="ARBA00012297"/>
    </source>
</evidence>
<evidence type="ECO:0000256" key="4">
    <source>
        <dbReference type="ARBA" id="ARBA00004271"/>
    </source>
</evidence>
<evidence type="ECO:0000256" key="1">
    <source>
        <dbReference type="ARBA" id="ARBA00000349"/>
    </source>
</evidence>
<dbReference type="PANTHER" id="PTHR11709:SF287">
    <property type="entry name" value="LACCASE"/>
    <property type="match status" value="1"/>
</dbReference>
<dbReference type="InterPro" id="IPR034288">
    <property type="entry name" value="CuRO_1_LCC"/>
</dbReference>
<dbReference type="Gene3D" id="2.60.40.420">
    <property type="entry name" value="Cupredoxins - blue copper proteins"/>
    <property type="match status" value="3"/>
</dbReference>
<feature type="domain" description="Plastocyanin-like" evidence="15">
    <location>
        <begin position="396"/>
        <end position="530"/>
    </location>
</feature>
<comment type="catalytic activity">
    <reaction evidence="1">
        <text>4 hydroquinone + O2 = 4 benzosemiquinone + 2 H2O</text>
        <dbReference type="Rhea" id="RHEA:11276"/>
        <dbReference type="ChEBI" id="CHEBI:15377"/>
        <dbReference type="ChEBI" id="CHEBI:15379"/>
        <dbReference type="ChEBI" id="CHEBI:17594"/>
        <dbReference type="ChEBI" id="CHEBI:17977"/>
        <dbReference type="EC" id="1.10.3.2"/>
    </reaction>
</comment>
<dbReference type="PANTHER" id="PTHR11709">
    <property type="entry name" value="MULTI-COPPER OXIDASE"/>
    <property type="match status" value="1"/>
</dbReference>
<dbReference type="Proteomes" id="UP001418222">
    <property type="component" value="Unassembled WGS sequence"/>
</dbReference>
<dbReference type="GO" id="GO:0005507">
    <property type="term" value="F:copper ion binding"/>
    <property type="evidence" value="ECO:0007669"/>
    <property type="project" value="InterPro"/>
</dbReference>
<reference evidence="17 18" key="1">
    <citation type="journal article" date="2022" name="Nat. Plants">
        <title>Genomes of leafy and leafless Platanthera orchids illuminate the evolution of mycoheterotrophy.</title>
        <authorList>
            <person name="Li M.H."/>
            <person name="Liu K.W."/>
            <person name="Li Z."/>
            <person name="Lu H.C."/>
            <person name="Ye Q.L."/>
            <person name="Zhang D."/>
            <person name="Wang J.Y."/>
            <person name="Li Y.F."/>
            <person name="Zhong Z.M."/>
            <person name="Liu X."/>
            <person name="Yu X."/>
            <person name="Liu D.K."/>
            <person name="Tu X.D."/>
            <person name="Liu B."/>
            <person name="Hao Y."/>
            <person name="Liao X.Y."/>
            <person name="Jiang Y.T."/>
            <person name="Sun W.H."/>
            <person name="Chen J."/>
            <person name="Chen Y.Q."/>
            <person name="Ai Y."/>
            <person name="Zhai J.W."/>
            <person name="Wu S.S."/>
            <person name="Zhou Z."/>
            <person name="Hsiao Y.Y."/>
            <person name="Wu W.L."/>
            <person name="Chen Y.Y."/>
            <person name="Lin Y.F."/>
            <person name="Hsu J.L."/>
            <person name="Li C.Y."/>
            <person name="Wang Z.W."/>
            <person name="Zhao X."/>
            <person name="Zhong W.Y."/>
            <person name="Ma X.K."/>
            <person name="Ma L."/>
            <person name="Huang J."/>
            <person name="Chen G.Z."/>
            <person name="Huang M.Z."/>
            <person name="Huang L."/>
            <person name="Peng D.H."/>
            <person name="Luo Y.B."/>
            <person name="Zou S.Q."/>
            <person name="Chen S.P."/>
            <person name="Lan S."/>
            <person name="Tsai W.C."/>
            <person name="Van de Peer Y."/>
            <person name="Liu Z.J."/>
        </authorList>
    </citation>
    <scope>NUCLEOTIDE SEQUENCE [LARGE SCALE GENOMIC DNA]</scope>
    <source>
        <strain evidence="17">Lor287</strain>
    </source>
</reference>
<organism evidence="17 18">
    <name type="scientific">Platanthera zijinensis</name>
    <dbReference type="NCBI Taxonomy" id="2320716"/>
    <lineage>
        <taxon>Eukaryota</taxon>
        <taxon>Viridiplantae</taxon>
        <taxon>Streptophyta</taxon>
        <taxon>Embryophyta</taxon>
        <taxon>Tracheophyta</taxon>
        <taxon>Spermatophyta</taxon>
        <taxon>Magnoliopsida</taxon>
        <taxon>Liliopsida</taxon>
        <taxon>Asparagales</taxon>
        <taxon>Orchidaceae</taxon>
        <taxon>Orchidoideae</taxon>
        <taxon>Orchideae</taxon>
        <taxon>Orchidinae</taxon>
        <taxon>Platanthera</taxon>
    </lineage>
</organism>
<evidence type="ECO:0000256" key="12">
    <source>
        <dbReference type="ARBA" id="ARBA00023008"/>
    </source>
</evidence>
<dbReference type="CDD" id="cd13849">
    <property type="entry name" value="CuRO_1_LCC_plant"/>
    <property type="match status" value="1"/>
</dbReference>
<evidence type="ECO:0000259" key="14">
    <source>
        <dbReference type="Pfam" id="PF00394"/>
    </source>
</evidence>
<keyword evidence="12" id="KW-0186">Copper</keyword>
<evidence type="ECO:0000256" key="3">
    <source>
        <dbReference type="ARBA" id="ARBA00002075"/>
    </source>
</evidence>
<evidence type="ECO:0000256" key="5">
    <source>
        <dbReference type="ARBA" id="ARBA00010609"/>
    </source>
</evidence>
<comment type="cofactor">
    <cofactor evidence="2">
        <name>Cu cation</name>
        <dbReference type="ChEBI" id="CHEBI:23378"/>
    </cofactor>
</comment>
<keyword evidence="13" id="KW-0439">Lignin degradation</keyword>
<dbReference type="EMBL" id="JBBWWQ010000005">
    <property type="protein sequence ID" value="KAK8947327.1"/>
    <property type="molecule type" value="Genomic_DNA"/>
</dbReference>
<evidence type="ECO:0000259" key="16">
    <source>
        <dbReference type="Pfam" id="PF07732"/>
    </source>
</evidence>
<feature type="domain" description="Plastocyanin-like" evidence="14">
    <location>
        <begin position="124"/>
        <end position="300"/>
    </location>
</feature>
<comment type="caution">
    <text evidence="17">The sequence shown here is derived from an EMBL/GenBank/DDBJ whole genome shotgun (WGS) entry which is preliminary data.</text>
</comment>
<comment type="similarity">
    <text evidence="5">Belongs to the multicopper oxidase family.</text>
</comment>
<evidence type="ECO:0000256" key="7">
    <source>
        <dbReference type="ARBA" id="ARBA00022523"/>
    </source>
</evidence>
<evidence type="ECO:0000259" key="15">
    <source>
        <dbReference type="Pfam" id="PF07731"/>
    </source>
</evidence>
<dbReference type="InterPro" id="IPR045087">
    <property type="entry name" value="Cu-oxidase_fam"/>
</dbReference>
<keyword evidence="11" id="KW-0560">Oxidoreductase</keyword>
<evidence type="ECO:0000256" key="9">
    <source>
        <dbReference type="ARBA" id="ARBA00022723"/>
    </source>
</evidence>
<dbReference type="CDD" id="cd13897">
    <property type="entry name" value="CuRO_3_LCC_plant"/>
    <property type="match status" value="1"/>
</dbReference>
<dbReference type="GO" id="GO:0048046">
    <property type="term" value="C:apoplast"/>
    <property type="evidence" value="ECO:0007669"/>
    <property type="project" value="UniProtKB-SubCell"/>
</dbReference>
<evidence type="ECO:0000256" key="8">
    <source>
        <dbReference type="ARBA" id="ARBA00022525"/>
    </source>
</evidence>
<dbReference type="InterPro" id="IPR034285">
    <property type="entry name" value="CuRO_2_LCC"/>
</dbReference>
<protein>
    <recommendedName>
        <fullName evidence="6">laccase</fullName>
        <ecNumber evidence="6">1.10.3.2</ecNumber>
    </recommendedName>
</protein>
<dbReference type="InterPro" id="IPR034289">
    <property type="entry name" value="CuRO_3_LCC"/>
</dbReference>
<evidence type="ECO:0000313" key="18">
    <source>
        <dbReference type="Proteomes" id="UP001418222"/>
    </source>
</evidence>
<dbReference type="GO" id="GO:0046274">
    <property type="term" value="P:lignin catabolic process"/>
    <property type="evidence" value="ECO:0007669"/>
    <property type="project" value="UniProtKB-KW"/>
</dbReference>
<dbReference type="InterPro" id="IPR033138">
    <property type="entry name" value="Cu_oxidase_CS"/>
</dbReference>
<dbReference type="Pfam" id="PF00394">
    <property type="entry name" value="Cu-oxidase"/>
    <property type="match status" value="1"/>
</dbReference>
<keyword evidence="8" id="KW-0964">Secreted</keyword>
<keyword evidence="7" id="KW-0052">Apoplast</keyword>
<dbReference type="PROSITE" id="PS00079">
    <property type="entry name" value="MULTICOPPER_OXIDASE1"/>
    <property type="match status" value="1"/>
</dbReference>
<evidence type="ECO:0000256" key="11">
    <source>
        <dbReference type="ARBA" id="ARBA00023002"/>
    </source>
</evidence>
<dbReference type="InterPro" id="IPR001117">
    <property type="entry name" value="Cu-oxidase_2nd"/>
</dbReference>
<evidence type="ECO:0000256" key="13">
    <source>
        <dbReference type="ARBA" id="ARBA00023185"/>
    </source>
</evidence>
<evidence type="ECO:0000256" key="2">
    <source>
        <dbReference type="ARBA" id="ARBA00001935"/>
    </source>
</evidence>
<dbReference type="SUPFAM" id="SSF49503">
    <property type="entry name" value="Cupredoxins"/>
    <property type="match status" value="3"/>
</dbReference>
<dbReference type="AlphaFoldDB" id="A0AAP0GAD0"/>
<dbReference type="Pfam" id="PF07731">
    <property type="entry name" value="Cu-oxidase_2"/>
    <property type="match status" value="1"/>
</dbReference>
<name>A0AAP0GAD0_9ASPA</name>
<dbReference type="Pfam" id="PF07732">
    <property type="entry name" value="Cu-oxidase_3"/>
    <property type="match status" value="1"/>
</dbReference>
<dbReference type="InterPro" id="IPR008972">
    <property type="entry name" value="Cupredoxin"/>
</dbReference>
<keyword evidence="9" id="KW-0479">Metal-binding</keyword>
<comment type="function">
    <text evidence="3">Lignin degradation and detoxification of lignin-derived products.</text>
</comment>
<dbReference type="InterPro" id="IPR002355">
    <property type="entry name" value="Cu_oxidase_Cu_BS"/>
</dbReference>
<dbReference type="GO" id="GO:0052716">
    <property type="term" value="F:hydroquinone:oxygen oxidoreductase activity"/>
    <property type="evidence" value="ECO:0007669"/>
    <property type="project" value="UniProtKB-EC"/>
</dbReference>